<gene>
    <name evidence="1" type="ORF">OSB04_031349</name>
</gene>
<dbReference type="EMBL" id="JARYMX010000008">
    <property type="protein sequence ID" value="KAJ9538616.1"/>
    <property type="molecule type" value="Genomic_DNA"/>
</dbReference>
<dbReference type="Proteomes" id="UP001172457">
    <property type="component" value="Chromosome 8"/>
</dbReference>
<organism evidence="1 2">
    <name type="scientific">Centaurea solstitialis</name>
    <name type="common">yellow star-thistle</name>
    <dbReference type="NCBI Taxonomy" id="347529"/>
    <lineage>
        <taxon>Eukaryota</taxon>
        <taxon>Viridiplantae</taxon>
        <taxon>Streptophyta</taxon>
        <taxon>Embryophyta</taxon>
        <taxon>Tracheophyta</taxon>
        <taxon>Spermatophyta</taxon>
        <taxon>Magnoliopsida</taxon>
        <taxon>eudicotyledons</taxon>
        <taxon>Gunneridae</taxon>
        <taxon>Pentapetalae</taxon>
        <taxon>asterids</taxon>
        <taxon>campanulids</taxon>
        <taxon>Asterales</taxon>
        <taxon>Asteraceae</taxon>
        <taxon>Carduoideae</taxon>
        <taxon>Cardueae</taxon>
        <taxon>Centaureinae</taxon>
        <taxon>Centaurea</taxon>
    </lineage>
</organism>
<keyword evidence="2" id="KW-1185">Reference proteome</keyword>
<evidence type="ECO:0000313" key="2">
    <source>
        <dbReference type="Proteomes" id="UP001172457"/>
    </source>
</evidence>
<dbReference type="PANTHER" id="PTHR47150:SF5">
    <property type="entry name" value="OS07G0546750 PROTEIN"/>
    <property type="match status" value="1"/>
</dbReference>
<accession>A0AA38SLH7</accession>
<dbReference type="AlphaFoldDB" id="A0AA38SLH7"/>
<sequence>MSSDESDEERIHQHFHVAGGLLMEAARIIIHNEIIKSSTKRTKGPHKNRHREEGNDKLVADYFSDNPVYNDNDFSRRFRMSRRLFLRILGDLESEFDFFKQQWDARGVKGFSPIQKWTSAIRQLAYGAAADSTKEYLRMSETTSRECLAVTTSFIFNII</sequence>
<name>A0AA38SLH7_9ASTR</name>
<dbReference type="PANTHER" id="PTHR47150">
    <property type="entry name" value="OS12G0169200 PROTEIN"/>
    <property type="match status" value="1"/>
</dbReference>
<evidence type="ECO:0000313" key="1">
    <source>
        <dbReference type="EMBL" id="KAJ9538616.1"/>
    </source>
</evidence>
<protein>
    <submittedName>
        <fullName evidence="1">Uncharacterized protein</fullName>
    </submittedName>
</protein>
<comment type="caution">
    <text evidence="1">The sequence shown here is derived from an EMBL/GenBank/DDBJ whole genome shotgun (WGS) entry which is preliminary data.</text>
</comment>
<reference evidence="1" key="1">
    <citation type="submission" date="2023-03" db="EMBL/GenBank/DDBJ databases">
        <title>Chromosome-scale reference genome and RAD-based genetic map of yellow starthistle (Centaurea solstitialis) reveal putative structural variation and QTLs associated with invader traits.</title>
        <authorList>
            <person name="Reatini B."/>
            <person name="Cang F.A."/>
            <person name="Jiang Q."/>
            <person name="Mckibben M.T.W."/>
            <person name="Barker M.S."/>
            <person name="Rieseberg L.H."/>
            <person name="Dlugosch K.M."/>
        </authorList>
    </citation>
    <scope>NUCLEOTIDE SEQUENCE</scope>
    <source>
        <strain evidence="1">CAN-66</strain>
        <tissue evidence="1">Leaf</tissue>
    </source>
</reference>
<proteinExistence type="predicted"/>